<protein>
    <submittedName>
        <fullName evidence="2">Oligogalacturonide lyase</fullName>
    </submittedName>
</protein>
<dbReference type="SUPFAM" id="SSF82171">
    <property type="entry name" value="DPP6 N-terminal domain-like"/>
    <property type="match status" value="1"/>
</dbReference>
<evidence type="ECO:0000313" key="2">
    <source>
        <dbReference type="EMBL" id="NHN31769.1"/>
    </source>
</evidence>
<name>A0ABX0J610_9BACL</name>
<keyword evidence="3" id="KW-1185">Reference proteome</keyword>
<dbReference type="Pfam" id="PF14583">
    <property type="entry name" value="Pectate_lyase22"/>
    <property type="match status" value="1"/>
</dbReference>
<sequence length="386" mass="44748">MLGKKFNPEYREYQDKVSGRTIMQLTDFFTHSNHFYFTNHTFYQGDIIFKSQRGNSSNLFRLYMNTMEIEQLTDLPKTPLDDRFYDRMQHSCVHEGNEEVYMFYLGKVFALHIPTLKLRVLYETPDGFKLSSGSPSADGKYVFASINENKVHREFEDGFYETWAAFPETRIVRIHIETGQSEVAYAENYWIKHVNMSPTVPNLMTYCHEGPWHKIDHRVWLFDTNTGESTKVVPDQSPNKTVGHEYWLADGLRLGYHGKKTEADGQSHGYFGFIHPDNTERLELDFPFHSQHFHSNDMDIIVGDGQKITNPHILLWQREGNGYSEPRVLAHHGGISILQASHVHPRFTQDDKHVLYTSDRGGYANLYLAEVGDMDNLPKLADVQAK</sequence>
<dbReference type="InterPro" id="IPR027946">
    <property type="entry name" value="Ogl_dom"/>
</dbReference>
<dbReference type="Proteomes" id="UP001165962">
    <property type="component" value="Unassembled WGS sequence"/>
</dbReference>
<dbReference type="InterPro" id="IPR015943">
    <property type="entry name" value="WD40/YVTN_repeat-like_dom_sf"/>
</dbReference>
<accession>A0ABX0J610</accession>
<evidence type="ECO:0000313" key="3">
    <source>
        <dbReference type="Proteomes" id="UP001165962"/>
    </source>
</evidence>
<dbReference type="GO" id="GO:0016829">
    <property type="term" value="F:lyase activity"/>
    <property type="evidence" value="ECO:0007669"/>
    <property type="project" value="UniProtKB-KW"/>
</dbReference>
<gene>
    <name evidence="2" type="ORF">G9U52_18195</name>
</gene>
<reference evidence="2" key="1">
    <citation type="submission" date="2020-03" db="EMBL/GenBank/DDBJ databases">
        <title>Draft sequencing of Paenibacilllus sp. S3N08.</title>
        <authorList>
            <person name="Kim D.-U."/>
        </authorList>
    </citation>
    <scope>NUCLEOTIDE SEQUENCE</scope>
    <source>
        <strain evidence="2">S3N08</strain>
    </source>
</reference>
<comment type="caution">
    <text evidence="2">The sequence shown here is derived from an EMBL/GenBank/DDBJ whole genome shotgun (WGS) entry which is preliminary data.</text>
</comment>
<dbReference type="Gene3D" id="2.130.10.10">
    <property type="entry name" value="YVTN repeat-like/Quinoprotein amine dehydrogenase"/>
    <property type="match status" value="1"/>
</dbReference>
<proteinExistence type="predicted"/>
<keyword evidence="2" id="KW-0456">Lyase</keyword>
<organism evidence="2 3">
    <name type="scientific">Paenibacillus agricola</name>
    <dbReference type="NCBI Taxonomy" id="2716264"/>
    <lineage>
        <taxon>Bacteria</taxon>
        <taxon>Bacillati</taxon>
        <taxon>Bacillota</taxon>
        <taxon>Bacilli</taxon>
        <taxon>Bacillales</taxon>
        <taxon>Paenibacillaceae</taxon>
        <taxon>Paenibacillus</taxon>
    </lineage>
</organism>
<dbReference type="RefSeq" id="WP_166152059.1">
    <property type="nucleotide sequence ID" value="NZ_JAAOIW010000006.1"/>
</dbReference>
<dbReference type="EMBL" id="JAAOIW010000006">
    <property type="protein sequence ID" value="NHN31769.1"/>
    <property type="molecule type" value="Genomic_DNA"/>
</dbReference>
<evidence type="ECO:0000259" key="1">
    <source>
        <dbReference type="Pfam" id="PF14583"/>
    </source>
</evidence>
<feature type="domain" description="Oligogalacturonate lyase" evidence="1">
    <location>
        <begin position="3"/>
        <end position="373"/>
    </location>
</feature>